<dbReference type="Proteomes" id="UP000218385">
    <property type="component" value="Chromosome"/>
</dbReference>
<dbReference type="EMBL" id="CP023466">
    <property type="protein sequence ID" value="ATE77468.1"/>
    <property type="molecule type" value="Genomic_DNA"/>
</dbReference>
<protein>
    <submittedName>
        <fullName evidence="2">Uncharacterized protein</fullName>
    </submittedName>
</protein>
<feature type="region of interest" description="Disordered" evidence="1">
    <location>
        <begin position="1"/>
        <end position="21"/>
    </location>
</feature>
<sequence>MTKLSGLPPERRKPVLSRQQSTHLEPIRMFVDALGDGRCKAVSVEADKNELTNAYIKLFLVVRCSTCKVIWVNEKRRFLISIVNV</sequence>
<evidence type="ECO:0000256" key="1">
    <source>
        <dbReference type="SAM" id="MobiDB-lite"/>
    </source>
</evidence>
<proteinExistence type="predicted"/>
<evidence type="ECO:0000313" key="2">
    <source>
        <dbReference type="EMBL" id="ATE77468.1"/>
    </source>
</evidence>
<name>A0AB33EB00_9PSED</name>
<dbReference type="AlphaFoldDB" id="A0AB33EB00"/>
<organism evidence="2 3">
    <name type="scientific">Pseudomonas frederiksbergensis</name>
    <dbReference type="NCBI Taxonomy" id="104087"/>
    <lineage>
        <taxon>Bacteria</taxon>
        <taxon>Pseudomonadati</taxon>
        <taxon>Pseudomonadota</taxon>
        <taxon>Gammaproteobacteria</taxon>
        <taxon>Pseudomonadales</taxon>
        <taxon>Pseudomonadaceae</taxon>
        <taxon>Pseudomonas</taxon>
    </lineage>
</organism>
<evidence type="ECO:0000313" key="3">
    <source>
        <dbReference type="Proteomes" id="UP000218385"/>
    </source>
</evidence>
<accession>A0AB33EB00</accession>
<reference evidence="2 3" key="1">
    <citation type="submission" date="2017-09" db="EMBL/GenBank/DDBJ databases">
        <title>Complete Genome sequence of Lysobacter capsici KNU-15.</title>
        <authorList>
            <person name="Kim M.-C."/>
            <person name="Yi H."/>
            <person name="Lee D.-W."/>
            <person name="Shin J.-H."/>
        </authorList>
    </citation>
    <scope>NUCLEOTIDE SEQUENCE [LARGE SCALE GENOMIC DNA]</scope>
    <source>
        <strain evidence="2 3">KNU-15</strain>
    </source>
</reference>
<gene>
    <name evidence="2" type="ORF">CNN82_13915</name>
</gene>